<organism evidence="7 8">
    <name type="scientific">Aspergillus pseudodeflectus</name>
    <dbReference type="NCBI Taxonomy" id="176178"/>
    <lineage>
        <taxon>Eukaryota</taxon>
        <taxon>Fungi</taxon>
        <taxon>Dikarya</taxon>
        <taxon>Ascomycota</taxon>
        <taxon>Pezizomycotina</taxon>
        <taxon>Eurotiomycetes</taxon>
        <taxon>Eurotiomycetidae</taxon>
        <taxon>Eurotiales</taxon>
        <taxon>Aspergillaceae</taxon>
        <taxon>Aspergillus</taxon>
        <taxon>Aspergillus subgen. Nidulantes</taxon>
    </lineage>
</organism>
<feature type="transmembrane region" description="Helical" evidence="5">
    <location>
        <begin position="310"/>
        <end position="332"/>
    </location>
</feature>
<dbReference type="PROSITE" id="PS50850">
    <property type="entry name" value="MFS"/>
    <property type="match status" value="1"/>
</dbReference>
<dbReference type="RefSeq" id="XP_070902215.1">
    <property type="nucleotide sequence ID" value="XM_071044906.1"/>
</dbReference>
<feature type="transmembrane region" description="Helical" evidence="5">
    <location>
        <begin position="408"/>
        <end position="429"/>
    </location>
</feature>
<evidence type="ECO:0000256" key="1">
    <source>
        <dbReference type="ARBA" id="ARBA00004141"/>
    </source>
</evidence>
<evidence type="ECO:0000256" key="3">
    <source>
        <dbReference type="ARBA" id="ARBA00022989"/>
    </source>
</evidence>
<feature type="transmembrane region" description="Helical" evidence="5">
    <location>
        <begin position="376"/>
        <end position="396"/>
    </location>
</feature>
<feature type="transmembrane region" description="Helical" evidence="5">
    <location>
        <begin position="230"/>
        <end position="254"/>
    </location>
</feature>
<evidence type="ECO:0000256" key="4">
    <source>
        <dbReference type="ARBA" id="ARBA00023136"/>
    </source>
</evidence>
<feature type="domain" description="Major facilitator superfamily (MFS) profile" evidence="6">
    <location>
        <begin position="31"/>
        <end position="529"/>
    </location>
</feature>
<dbReference type="Proteomes" id="UP001610444">
    <property type="component" value="Unassembled WGS sequence"/>
</dbReference>
<proteinExistence type="predicted"/>
<keyword evidence="8" id="KW-1185">Reference proteome</keyword>
<dbReference type="PANTHER" id="PTHR23501:SF43">
    <property type="entry name" value="MULTIDRUG TRANSPORTER, PUTATIVE (AFU_ORTHOLOGUE AFUA_6G03040)-RELATED"/>
    <property type="match status" value="1"/>
</dbReference>
<evidence type="ECO:0000313" key="7">
    <source>
        <dbReference type="EMBL" id="KAL2855808.1"/>
    </source>
</evidence>
<keyword evidence="3 5" id="KW-1133">Transmembrane helix</keyword>
<dbReference type="InterPro" id="IPR036259">
    <property type="entry name" value="MFS_trans_sf"/>
</dbReference>
<name>A0ABR4KX51_9EURO</name>
<dbReference type="InterPro" id="IPR020846">
    <property type="entry name" value="MFS_dom"/>
</dbReference>
<feature type="transmembrane region" description="Helical" evidence="5">
    <location>
        <begin position="97"/>
        <end position="118"/>
    </location>
</feature>
<feature type="transmembrane region" description="Helical" evidence="5">
    <location>
        <begin position="68"/>
        <end position="85"/>
    </location>
</feature>
<dbReference type="GeneID" id="98160070"/>
<comment type="caution">
    <text evidence="7">The sequence shown here is derived from an EMBL/GenBank/DDBJ whole genome shotgun (WGS) entry which is preliminary data.</text>
</comment>
<feature type="transmembrane region" description="Helical" evidence="5">
    <location>
        <begin position="266"/>
        <end position="289"/>
    </location>
</feature>
<feature type="transmembrane region" description="Helical" evidence="5">
    <location>
        <begin position="188"/>
        <end position="209"/>
    </location>
</feature>
<keyword evidence="2 5" id="KW-0812">Transmembrane</keyword>
<evidence type="ECO:0000313" key="8">
    <source>
        <dbReference type="Proteomes" id="UP001610444"/>
    </source>
</evidence>
<evidence type="ECO:0000259" key="6">
    <source>
        <dbReference type="PROSITE" id="PS50850"/>
    </source>
</evidence>
<evidence type="ECO:0000256" key="5">
    <source>
        <dbReference type="SAM" id="Phobius"/>
    </source>
</evidence>
<dbReference type="PANTHER" id="PTHR23501">
    <property type="entry name" value="MAJOR FACILITATOR SUPERFAMILY"/>
    <property type="match status" value="1"/>
</dbReference>
<feature type="transmembrane region" description="Helical" evidence="5">
    <location>
        <begin position="28"/>
        <end position="48"/>
    </location>
</feature>
<dbReference type="Pfam" id="PF07690">
    <property type="entry name" value="MFS_1"/>
    <property type="match status" value="1"/>
</dbReference>
<dbReference type="SUPFAM" id="SSF103473">
    <property type="entry name" value="MFS general substrate transporter"/>
    <property type="match status" value="1"/>
</dbReference>
<comment type="subcellular location">
    <subcellularLocation>
        <location evidence="1">Membrane</location>
        <topology evidence="1">Multi-pass membrane protein</topology>
    </subcellularLocation>
</comment>
<dbReference type="Gene3D" id="1.20.1250.20">
    <property type="entry name" value="MFS general substrate transporter like domains"/>
    <property type="match status" value="1"/>
</dbReference>
<dbReference type="InterPro" id="IPR011701">
    <property type="entry name" value="MFS"/>
</dbReference>
<dbReference type="EMBL" id="JBFXLR010000009">
    <property type="protein sequence ID" value="KAL2855808.1"/>
    <property type="molecule type" value="Genomic_DNA"/>
</dbReference>
<evidence type="ECO:0000256" key="2">
    <source>
        <dbReference type="ARBA" id="ARBA00022692"/>
    </source>
</evidence>
<accession>A0ABR4KX51</accession>
<dbReference type="Gene3D" id="1.20.1720.10">
    <property type="entry name" value="Multidrug resistance protein D"/>
    <property type="match status" value="1"/>
</dbReference>
<protein>
    <submittedName>
        <fullName evidence="7">MFS general substrate transporter</fullName>
    </submittedName>
</protein>
<feature type="transmembrane region" description="Helical" evidence="5">
    <location>
        <begin position="157"/>
        <end position="182"/>
    </location>
</feature>
<feature type="transmembrane region" description="Helical" evidence="5">
    <location>
        <begin position="124"/>
        <end position="145"/>
    </location>
</feature>
<feature type="transmembrane region" description="Helical" evidence="5">
    <location>
        <begin position="344"/>
        <end position="369"/>
    </location>
</feature>
<keyword evidence="4 5" id="KW-0472">Membrane</keyword>
<reference evidence="7 8" key="1">
    <citation type="submission" date="2024-07" db="EMBL/GenBank/DDBJ databases">
        <title>Section-level genome sequencing and comparative genomics of Aspergillus sections Usti and Cavernicolus.</title>
        <authorList>
            <consortium name="Lawrence Berkeley National Laboratory"/>
            <person name="Nybo J.L."/>
            <person name="Vesth T.C."/>
            <person name="Theobald S."/>
            <person name="Frisvad J.C."/>
            <person name="Larsen T.O."/>
            <person name="Kjaerboelling I."/>
            <person name="Rothschild-Mancinelli K."/>
            <person name="Lyhne E.K."/>
            <person name="Kogle M.E."/>
            <person name="Barry K."/>
            <person name="Clum A."/>
            <person name="Na H."/>
            <person name="Ledsgaard L."/>
            <person name="Lin J."/>
            <person name="Lipzen A."/>
            <person name="Kuo A."/>
            <person name="Riley R."/>
            <person name="Mondo S."/>
            <person name="LaButti K."/>
            <person name="Haridas S."/>
            <person name="Pangalinan J."/>
            <person name="Salamov A.A."/>
            <person name="Simmons B.A."/>
            <person name="Magnuson J.K."/>
            <person name="Chen J."/>
            <person name="Drula E."/>
            <person name="Henrissat B."/>
            <person name="Wiebenga A."/>
            <person name="Lubbers R.J."/>
            <person name="Gomes A.C."/>
            <person name="Macurrencykelacurrency M.R."/>
            <person name="Stajich J."/>
            <person name="Grigoriev I.V."/>
            <person name="Mortensen U.H."/>
            <person name="De vries R.P."/>
            <person name="Baker S.E."/>
            <person name="Andersen M.R."/>
        </authorList>
    </citation>
    <scope>NUCLEOTIDE SEQUENCE [LARGE SCALE GENOMIC DNA]</scope>
    <source>
        <strain evidence="7 8">CBS 756.74</strain>
    </source>
</reference>
<sequence>MTKVLPEAPSELQESQHFHAPHLGGGRLWLVAIGIGLGIFLPAAEITVMSTSLVTITDELMNYEQGSWLITAYLLTFTGFLTLWAKCTDVFGLRASLLSSLLIFVAFSGGCGAVRTMNQLITCRAFQGIGGSGVFSLSLFSIIHITPPGKFDAASAAGSAVVAIGMVLGAILGGAICSAGAWRWVFLYNVPAGAVAWLLIFSTMPYNLAHMDNTDRSAGIWDYLTQKTKLFLTTTDPVGCFLLLGFSILFVTALEEANVTYAWSSALVIGFLAVSGVLGIAFVIWEWYIGSRRKGLVEPMFPWAMVQDRVWMGVLLGFFVSGPATTILYIQIPQRLQITNDSSAISAGLRLLAFAAGSPIGSFVCSLLAGRFRLPFVYTITIGAILQTAGSFLLSSVPTTLHVWEGQYGYMVLTGVGVGMSMTSFYIAVPIVVRKEDQPIAVGLSLQTRMLGASLGIAIVNSILMNYVKAHLGPLEAAANPNMLLGLPPDDIQRIREVYGAGYNLQMKAVGAFSTAQFVAVALMWRRDQARLVK</sequence>
<gene>
    <name evidence="7" type="ORF">BJX68DRAFT_264156</name>
</gene>